<keyword evidence="2" id="KW-1185">Reference proteome</keyword>
<dbReference type="EMBL" id="CP035033">
    <property type="protein sequence ID" value="QAB16466.1"/>
    <property type="molecule type" value="Genomic_DNA"/>
</dbReference>
<protein>
    <submittedName>
        <fullName evidence="1">Uncharacterized protein</fullName>
    </submittedName>
</protein>
<proteinExistence type="predicted"/>
<accession>A0A410H6F8</accession>
<dbReference type="KEGG" id="htr:EPV75_06880"/>
<gene>
    <name evidence="1" type="ORF">EPV75_06880</name>
</gene>
<evidence type="ECO:0000313" key="2">
    <source>
        <dbReference type="Proteomes" id="UP000285478"/>
    </source>
</evidence>
<organism evidence="1 2">
    <name type="scientific">Hydrogenovibrio thermophilus</name>
    <dbReference type="NCBI Taxonomy" id="265883"/>
    <lineage>
        <taxon>Bacteria</taxon>
        <taxon>Pseudomonadati</taxon>
        <taxon>Pseudomonadota</taxon>
        <taxon>Gammaproteobacteria</taxon>
        <taxon>Thiotrichales</taxon>
        <taxon>Piscirickettsiaceae</taxon>
        <taxon>Hydrogenovibrio</taxon>
    </lineage>
</organism>
<dbReference type="Proteomes" id="UP000285478">
    <property type="component" value="Chromosome"/>
</dbReference>
<dbReference type="AlphaFoldDB" id="A0A410H6F8"/>
<evidence type="ECO:0000313" key="1">
    <source>
        <dbReference type="EMBL" id="QAB16466.1"/>
    </source>
</evidence>
<name>A0A410H6F8_9GAMM</name>
<reference evidence="1 2" key="1">
    <citation type="journal article" date="2018" name="Environ. Microbiol.">
        <title>Genomes of ubiquitous marine and hypersaline Hydrogenovibrio, Thiomicrorhabdus and Thiomicrospira spp. encode a diversity of mechanisms to sustain chemolithoautotrophy in heterogeneous environments.</title>
        <authorList>
            <person name="Scott K.M."/>
            <person name="Williams J."/>
            <person name="Porter C.M.B."/>
            <person name="Russel S."/>
            <person name="Harmer T.L."/>
            <person name="Paul J.H."/>
            <person name="Antonen K.M."/>
            <person name="Bridges M.K."/>
            <person name="Camper G.J."/>
            <person name="Campla C.K."/>
            <person name="Casella L.G."/>
            <person name="Chase E."/>
            <person name="Conrad J.W."/>
            <person name="Cruz M.C."/>
            <person name="Dunlap D.S."/>
            <person name="Duran L."/>
            <person name="Fahsbender E.M."/>
            <person name="Goldsmith D.B."/>
            <person name="Keeley R.F."/>
            <person name="Kondoff M.R."/>
            <person name="Kussy B.I."/>
            <person name="Lane M.K."/>
            <person name="Lawler S."/>
            <person name="Leigh B.A."/>
            <person name="Lewis C."/>
            <person name="Lostal L.M."/>
            <person name="Marking D."/>
            <person name="Mancera P.A."/>
            <person name="McClenthan E.C."/>
            <person name="McIntyre E.A."/>
            <person name="Mine J.A."/>
            <person name="Modi S."/>
            <person name="Moore B.D."/>
            <person name="Morgan W.A."/>
            <person name="Nelson K.M."/>
            <person name="Nguyen K.N."/>
            <person name="Ogburn N."/>
            <person name="Parrino D.G."/>
            <person name="Pedapudi A.D."/>
            <person name="Pelham R.P."/>
            <person name="Preece A.M."/>
            <person name="Rampersad E.A."/>
            <person name="Richardson J.C."/>
            <person name="Rodgers C.M."/>
            <person name="Schaffer B.L."/>
            <person name="Sheridan N.E."/>
            <person name="Solone M.R."/>
            <person name="Staley Z.R."/>
            <person name="Tabuchi M."/>
            <person name="Waide R.J."/>
            <person name="Wanjugi P.W."/>
            <person name="Young S."/>
            <person name="Clum A."/>
            <person name="Daum C."/>
            <person name="Huntemann M."/>
            <person name="Ivanova N."/>
            <person name="Kyrpides N."/>
            <person name="Mikhailova N."/>
            <person name="Palaniappan K."/>
            <person name="Pillay M."/>
            <person name="Reddy T.B.K."/>
            <person name="Shapiro N."/>
            <person name="Stamatis D."/>
            <person name="Varghese N."/>
            <person name="Woyke T."/>
            <person name="Boden R."/>
            <person name="Freyermuth S.K."/>
            <person name="Kerfeld C.A."/>
        </authorList>
    </citation>
    <scope>NUCLEOTIDE SEQUENCE [LARGE SCALE GENOMIC DNA]</scope>
    <source>
        <strain evidence="1 2">JR-2</strain>
    </source>
</reference>
<sequence>MTAFALSPSLGWAADERPKPIDQITLLGLTVTDSDLDSVRKQLWDIGGFKQADSTKRQRNLDKFFTWSRMRDSYYVEFRYDNAGKTTSAYRLFRPQSIEFDNRLTPISTKAVARTIVEQIGQPTRIIRKGWGGSPDYTAYIWQNDQMKVEVDREGSERYGNVFIRYTVMNRDPYFVAEKGK</sequence>